<accession>A0AB34J0E8</accession>
<evidence type="ECO:0000256" key="1">
    <source>
        <dbReference type="ARBA" id="ARBA00022603"/>
    </source>
</evidence>
<evidence type="ECO:0000313" key="6">
    <source>
        <dbReference type="Proteomes" id="UP001515480"/>
    </source>
</evidence>
<dbReference type="AlphaFoldDB" id="A0AB34J0E8"/>
<dbReference type="CDD" id="cd10527">
    <property type="entry name" value="SET_LSMT"/>
    <property type="match status" value="1"/>
</dbReference>
<evidence type="ECO:0000256" key="2">
    <source>
        <dbReference type="ARBA" id="ARBA00022679"/>
    </source>
</evidence>
<sequence>MATPPAAALRALRAQALDERALYFEHDPSTPASPRTERALLVRLHHASTRPAASAPPRVASSLSAFLHTPLQPADDADDAPRLAAWLARHWPPAPAPQISLQRFPATGRGLSSSASLAAGEAALAVPLRLLLTPERAVELPGMERALHAAAAALGAPVDADVRLALALLGQPRLEPRGAWGEYLPLLPAEPPNALMWQAAPVGQLAGTPLPAQVGALRRELRQLWTALVPHLCGGPHAPLPPHAFRWRRFLWAYAIVESRGVVLDGLSTARTTALVPVADMCNHTVRAQLAHPRLEGEPPHRALVLRCLSAVPAGAELQLYYGRLPCLHTLQFYGFVEAELLPFEAVRIDLELPDEEDDPPGGEEGAETASDVAARRRRVLSDLGLGLSHFLRDTGGVPSKLLASLRVCMLSDAELREVEARGATPSRDAFPFAPLNTENEASALHALTMILEAQVEAMVGGAAQQIAQEWEEEDAAWAAEDAAAEQAAAGAPLQEAHAQPAPDQIAWPEISPEDQAAQRNAINEAVASMRAFYLRCYTGALVHANSLMGELSALTDQQGLSESAPNGDGSPDEHAHHAEDTESYEDEHAAQKQRMS</sequence>
<dbReference type="InterPro" id="IPR046341">
    <property type="entry name" value="SET_dom_sf"/>
</dbReference>
<gene>
    <name evidence="5" type="ORF">AB1Y20_005984</name>
</gene>
<dbReference type="Gene3D" id="3.90.1420.10">
    <property type="entry name" value="Rubisco LSMT, substrate-binding domain"/>
    <property type="match status" value="1"/>
</dbReference>
<dbReference type="SUPFAM" id="SSF82199">
    <property type="entry name" value="SET domain"/>
    <property type="match status" value="1"/>
</dbReference>
<feature type="region of interest" description="Disordered" evidence="4">
    <location>
        <begin position="480"/>
        <end position="503"/>
    </location>
</feature>
<proteinExistence type="predicted"/>
<keyword evidence="2" id="KW-0808">Transferase</keyword>
<feature type="compositionally biased region" description="Basic and acidic residues" evidence="4">
    <location>
        <begin position="572"/>
        <end position="591"/>
    </location>
</feature>
<dbReference type="GO" id="GO:0016279">
    <property type="term" value="F:protein-lysine N-methyltransferase activity"/>
    <property type="evidence" value="ECO:0007669"/>
    <property type="project" value="TreeGrafter"/>
</dbReference>
<feature type="compositionally biased region" description="Low complexity" evidence="4">
    <location>
        <begin position="480"/>
        <end position="500"/>
    </location>
</feature>
<dbReference type="GO" id="GO:0032259">
    <property type="term" value="P:methylation"/>
    <property type="evidence" value="ECO:0007669"/>
    <property type="project" value="UniProtKB-KW"/>
</dbReference>
<comment type="caution">
    <text evidence="5">The sequence shown here is derived from an EMBL/GenBank/DDBJ whole genome shotgun (WGS) entry which is preliminary data.</text>
</comment>
<dbReference type="InterPro" id="IPR036464">
    <property type="entry name" value="Rubisco_LSMT_subst-bd_sf"/>
</dbReference>
<organism evidence="5 6">
    <name type="scientific">Prymnesium parvum</name>
    <name type="common">Toxic golden alga</name>
    <dbReference type="NCBI Taxonomy" id="97485"/>
    <lineage>
        <taxon>Eukaryota</taxon>
        <taxon>Haptista</taxon>
        <taxon>Haptophyta</taxon>
        <taxon>Prymnesiophyceae</taxon>
        <taxon>Prymnesiales</taxon>
        <taxon>Prymnesiaceae</taxon>
        <taxon>Prymnesium</taxon>
    </lineage>
</organism>
<reference evidence="5 6" key="1">
    <citation type="journal article" date="2024" name="Science">
        <title>Giant polyketide synthase enzymes in the biosynthesis of giant marine polyether toxins.</title>
        <authorList>
            <person name="Fallon T.R."/>
            <person name="Shende V.V."/>
            <person name="Wierzbicki I.H."/>
            <person name="Pendleton A.L."/>
            <person name="Watervoot N.F."/>
            <person name="Auber R.P."/>
            <person name="Gonzalez D.J."/>
            <person name="Wisecaver J.H."/>
            <person name="Moore B.S."/>
        </authorList>
    </citation>
    <scope>NUCLEOTIDE SEQUENCE [LARGE SCALE GENOMIC DNA]</scope>
    <source>
        <strain evidence="5 6">12B1</strain>
    </source>
</reference>
<dbReference type="EMBL" id="JBGBPQ010000014">
    <property type="protein sequence ID" value="KAL1511168.1"/>
    <property type="molecule type" value="Genomic_DNA"/>
</dbReference>
<keyword evidence="3" id="KW-0949">S-adenosyl-L-methionine</keyword>
<keyword evidence="1" id="KW-0489">Methyltransferase</keyword>
<evidence type="ECO:0000256" key="3">
    <source>
        <dbReference type="ARBA" id="ARBA00022691"/>
    </source>
</evidence>
<dbReference type="Gene3D" id="3.90.1410.10">
    <property type="entry name" value="set domain protein methyltransferase, domain 1"/>
    <property type="match status" value="1"/>
</dbReference>
<keyword evidence="6" id="KW-1185">Reference proteome</keyword>
<evidence type="ECO:0000256" key="4">
    <source>
        <dbReference type="SAM" id="MobiDB-lite"/>
    </source>
</evidence>
<protein>
    <recommendedName>
        <fullName evidence="7">SET domain-containing protein</fullName>
    </recommendedName>
</protein>
<feature type="region of interest" description="Disordered" evidence="4">
    <location>
        <begin position="557"/>
        <end position="597"/>
    </location>
</feature>
<dbReference type="InterPro" id="IPR050600">
    <property type="entry name" value="SETD3_SETD6_MTase"/>
</dbReference>
<evidence type="ECO:0000313" key="5">
    <source>
        <dbReference type="EMBL" id="KAL1511168.1"/>
    </source>
</evidence>
<evidence type="ECO:0008006" key="7">
    <source>
        <dbReference type="Google" id="ProtNLM"/>
    </source>
</evidence>
<dbReference type="PANTHER" id="PTHR13271">
    <property type="entry name" value="UNCHARACTERIZED PUTATIVE METHYLTRANSFERASE"/>
    <property type="match status" value="1"/>
</dbReference>
<name>A0AB34J0E8_PRYPA</name>
<dbReference type="Proteomes" id="UP001515480">
    <property type="component" value="Unassembled WGS sequence"/>
</dbReference>